<dbReference type="Pfam" id="PF03070">
    <property type="entry name" value="TENA_THI-4"/>
    <property type="match status" value="1"/>
</dbReference>
<evidence type="ECO:0000313" key="4">
    <source>
        <dbReference type="Proteomes" id="UP001556709"/>
    </source>
</evidence>
<organism evidence="3 4">
    <name type="scientific">Spiribacter pallidus</name>
    <dbReference type="NCBI Taxonomy" id="1987936"/>
    <lineage>
        <taxon>Bacteria</taxon>
        <taxon>Pseudomonadati</taxon>
        <taxon>Pseudomonadota</taxon>
        <taxon>Gammaproteobacteria</taxon>
        <taxon>Chromatiales</taxon>
        <taxon>Ectothiorhodospiraceae</taxon>
        <taxon>Spiribacter</taxon>
    </lineage>
</organism>
<keyword evidence="1" id="KW-0784">Thiamine biosynthesis</keyword>
<keyword evidence="1" id="KW-0378">Hydrolase</keyword>
<dbReference type="EMBL" id="JBAKFM010000002">
    <property type="protein sequence ID" value="MEX0469118.1"/>
    <property type="molecule type" value="Genomic_DNA"/>
</dbReference>
<dbReference type="SUPFAM" id="SSF48613">
    <property type="entry name" value="Heme oxygenase-like"/>
    <property type="match status" value="1"/>
</dbReference>
<comment type="catalytic activity">
    <reaction evidence="1">
        <text>thiamine + H2O = 5-(2-hydroxyethyl)-4-methylthiazole + 4-amino-5-hydroxymethyl-2-methylpyrimidine + H(+)</text>
        <dbReference type="Rhea" id="RHEA:17509"/>
        <dbReference type="ChEBI" id="CHEBI:15377"/>
        <dbReference type="ChEBI" id="CHEBI:15378"/>
        <dbReference type="ChEBI" id="CHEBI:16892"/>
        <dbReference type="ChEBI" id="CHEBI:17957"/>
        <dbReference type="ChEBI" id="CHEBI:18385"/>
        <dbReference type="EC" id="3.5.99.2"/>
    </reaction>
</comment>
<dbReference type="Gene3D" id="1.20.910.10">
    <property type="entry name" value="Heme oxygenase-like"/>
    <property type="match status" value="1"/>
</dbReference>
<dbReference type="InterPro" id="IPR050967">
    <property type="entry name" value="Thiamine_Salvage_TenA"/>
</dbReference>
<dbReference type="NCBIfam" id="TIGR04306">
    <property type="entry name" value="salvage_TenA"/>
    <property type="match status" value="1"/>
</dbReference>
<sequence>MTDTTQYRFDDLRSACAEDWRAYIRHDFVAQLADATLPRASFEHYLKQDYLFLIHFARAFALAAYKSRTLADLRQAHEGLKAIVDLELGLHVDYCQEWGIREAELEALPEARATMAYTRYVLDTGHRGDLLDLHVALAPCVIGYGEIANWINQRPSTVRGADNPYDAWIAMYASTEFQDAMRAEQEWLDARLAEVTPARFQELVMVFRDATRLEIDFWAMGLERRA</sequence>
<dbReference type="EC" id="3.5.99.2" evidence="1"/>
<dbReference type="InterPro" id="IPR027574">
    <property type="entry name" value="Thiaminase_II"/>
</dbReference>
<feature type="domain" description="Thiaminase-2/PQQC" evidence="2">
    <location>
        <begin position="18"/>
        <end position="223"/>
    </location>
</feature>
<gene>
    <name evidence="3" type="primary">tenA</name>
    <name evidence="3" type="ORF">V6X73_05195</name>
</gene>
<keyword evidence="4" id="KW-1185">Reference proteome</keyword>
<comment type="pathway">
    <text evidence="1">Cofactor biosynthesis; thiamine diphosphate biosynthesis.</text>
</comment>
<comment type="similarity">
    <text evidence="1">Belongs to the TenA family.</text>
</comment>
<comment type="catalytic activity">
    <reaction evidence="1">
        <text>4-amino-5-aminomethyl-2-methylpyrimidine + H2O = 4-amino-5-hydroxymethyl-2-methylpyrimidine + NH4(+)</text>
        <dbReference type="Rhea" id="RHEA:31799"/>
        <dbReference type="ChEBI" id="CHEBI:15377"/>
        <dbReference type="ChEBI" id="CHEBI:16892"/>
        <dbReference type="ChEBI" id="CHEBI:28938"/>
        <dbReference type="ChEBI" id="CHEBI:63416"/>
        <dbReference type="EC" id="3.5.99.2"/>
    </reaction>
</comment>
<name>A0ABV3TD86_9GAMM</name>
<dbReference type="RefSeq" id="WP_367958648.1">
    <property type="nucleotide sequence ID" value="NZ_JBAKFH010000002.1"/>
</dbReference>
<dbReference type="InterPro" id="IPR016084">
    <property type="entry name" value="Haem_Oase-like_multi-hlx"/>
</dbReference>
<dbReference type="PANTHER" id="PTHR43198">
    <property type="entry name" value="BIFUNCTIONAL TH2 PROTEIN"/>
    <property type="match status" value="1"/>
</dbReference>
<protein>
    <recommendedName>
        <fullName evidence="1">Aminopyrimidine aminohydrolase</fullName>
        <ecNumber evidence="1">3.5.99.2</ecNumber>
    </recommendedName>
</protein>
<dbReference type="CDD" id="cd19367">
    <property type="entry name" value="TenA_C_ScTHI20-like"/>
    <property type="match status" value="1"/>
</dbReference>
<proteinExistence type="inferred from homology"/>
<accession>A0ABV3TD86</accession>
<dbReference type="PANTHER" id="PTHR43198:SF2">
    <property type="entry name" value="SI:CH1073-67J19.1-RELATED"/>
    <property type="match status" value="1"/>
</dbReference>
<evidence type="ECO:0000256" key="1">
    <source>
        <dbReference type="RuleBase" id="RU363093"/>
    </source>
</evidence>
<dbReference type="Proteomes" id="UP001556709">
    <property type="component" value="Unassembled WGS sequence"/>
</dbReference>
<dbReference type="InterPro" id="IPR004305">
    <property type="entry name" value="Thiaminase-2/PQQC"/>
</dbReference>
<comment type="function">
    <text evidence="1">Catalyzes an amino-pyrimidine hydrolysis reaction at the C5' of the pyrimidine moiety of thiamine compounds, a reaction that is part of a thiamine salvage pathway.</text>
</comment>
<evidence type="ECO:0000313" key="3">
    <source>
        <dbReference type="EMBL" id="MEX0469118.1"/>
    </source>
</evidence>
<reference evidence="3 4" key="1">
    <citation type="submission" date="2024-02" db="EMBL/GenBank/DDBJ databases">
        <title>New especies of Spiribacter isolated from saline water.</title>
        <authorList>
            <person name="Leon M.J."/>
            <person name="De La Haba R."/>
            <person name="Sanchez-Porro C."/>
            <person name="Ventosa A."/>
        </authorList>
    </citation>
    <scope>NUCLEOTIDE SEQUENCE [LARGE SCALE GENOMIC DNA]</scope>
    <source>
        <strain evidence="4">ag22IC6-390</strain>
    </source>
</reference>
<evidence type="ECO:0000259" key="2">
    <source>
        <dbReference type="Pfam" id="PF03070"/>
    </source>
</evidence>
<comment type="caution">
    <text evidence="3">The sequence shown here is derived from an EMBL/GenBank/DDBJ whole genome shotgun (WGS) entry which is preliminary data.</text>
</comment>